<evidence type="ECO:0000259" key="4">
    <source>
        <dbReference type="PROSITE" id="PS50977"/>
    </source>
</evidence>
<keyword evidence="2" id="KW-0238">DNA-binding</keyword>
<dbReference type="PROSITE" id="PS50977">
    <property type="entry name" value="HTH_TETR_2"/>
    <property type="match status" value="1"/>
</dbReference>
<evidence type="ECO:0000256" key="1">
    <source>
        <dbReference type="ARBA" id="ARBA00023015"/>
    </source>
</evidence>
<protein>
    <submittedName>
        <fullName evidence="7">Transcriptional regulator, TetR family</fullName>
    </submittedName>
</protein>
<evidence type="ECO:0000313" key="6">
    <source>
        <dbReference type="EMBL" id="VFR48354.1"/>
    </source>
</evidence>
<dbReference type="PANTHER" id="PTHR30055:SF234">
    <property type="entry name" value="HTH-TYPE TRANSCRIPTIONAL REGULATOR BETI"/>
    <property type="match status" value="1"/>
</dbReference>
<evidence type="ECO:0000313" key="7">
    <source>
        <dbReference type="EMBL" id="VFR59298.1"/>
    </source>
</evidence>
<dbReference type="EMBL" id="CAADIO010000004">
    <property type="protein sequence ID" value="VFR79059.1"/>
    <property type="molecule type" value="Genomic_DNA"/>
</dbReference>
<keyword evidence="3" id="KW-0804">Transcription</keyword>
<dbReference type="EMBL" id="CAADHY010000011">
    <property type="protein sequence ID" value="VFR17848.1"/>
    <property type="molecule type" value="Genomic_DNA"/>
</dbReference>
<dbReference type="Pfam" id="PF00440">
    <property type="entry name" value="TetR_N"/>
    <property type="match status" value="1"/>
</dbReference>
<keyword evidence="1" id="KW-0805">Transcription regulation</keyword>
<dbReference type="InterPro" id="IPR001647">
    <property type="entry name" value="HTH_TetR"/>
</dbReference>
<evidence type="ECO:0000313" key="5">
    <source>
        <dbReference type="EMBL" id="VFR17848.1"/>
    </source>
</evidence>
<dbReference type="InterPro" id="IPR041669">
    <property type="entry name" value="TetR_C_15"/>
</dbReference>
<feature type="domain" description="HTH tetR-type" evidence="4">
    <location>
        <begin position="20"/>
        <end position="80"/>
    </location>
</feature>
<dbReference type="PRINTS" id="PR00455">
    <property type="entry name" value="HTHTETR"/>
</dbReference>
<name>A0A484S9M7_9ZZZZ</name>
<dbReference type="EMBL" id="CAADIG010000025">
    <property type="protein sequence ID" value="VFR48354.1"/>
    <property type="molecule type" value="Genomic_DNA"/>
</dbReference>
<evidence type="ECO:0000256" key="2">
    <source>
        <dbReference type="ARBA" id="ARBA00023125"/>
    </source>
</evidence>
<dbReference type="AlphaFoldDB" id="A0A484S9M7"/>
<gene>
    <name evidence="5" type="ORF">AMP9_2086</name>
    <name evidence="6" type="ORF">ANT2_2112</name>
    <name evidence="7" type="ORF">ANT3_2114</name>
    <name evidence="8" type="ORF">RAN3_2101</name>
</gene>
<dbReference type="PANTHER" id="PTHR30055">
    <property type="entry name" value="HTH-TYPE TRANSCRIPTIONAL REGULATOR RUTR"/>
    <property type="match status" value="1"/>
</dbReference>
<evidence type="ECO:0000256" key="3">
    <source>
        <dbReference type="ARBA" id="ARBA00023163"/>
    </source>
</evidence>
<dbReference type="Gene3D" id="1.10.357.10">
    <property type="entry name" value="Tetracycline Repressor, domain 2"/>
    <property type="match status" value="1"/>
</dbReference>
<dbReference type="GO" id="GO:0000976">
    <property type="term" value="F:transcription cis-regulatory region binding"/>
    <property type="evidence" value="ECO:0007669"/>
    <property type="project" value="TreeGrafter"/>
</dbReference>
<organism evidence="7">
    <name type="scientific">plant metagenome</name>
    <dbReference type="NCBI Taxonomy" id="1297885"/>
    <lineage>
        <taxon>unclassified sequences</taxon>
        <taxon>metagenomes</taxon>
        <taxon>organismal metagenomes</taxon>
    </lineage>
</organism>
<reference evidence="7" key="1">
    <citation type="submission" date="2019-03" db="EMBL/GenBank/DDBJ databases">
        <authorList>
            <person name="Danneels B."/>
        </authorList>
    </citation>
    <scope>NUCLEOTIDE SEQUENCE</scope>
</reference>
<accession>A0A484S9M7</accession>
<sequence length="219" mass="22631">MSQDTPALKPRKLPVQARSATTVEALHAATIQVLTQQGLARCTTTRIAARAGASVGSLYQYYPNRDALLAAVLARKLSGVSAAVDQACRAQQGQPIAQMAVALTRAFLAAKLRNPDESKALYAVAAQRGGAELIAQAQASMVVSIATMLASAADVHVANPAVTAEVALNALIGSVRALLEGLMSPEVEATLETQLGELLTAYFQTHAVASAAASALARE</sequence>
<dbReference type="InterPro" id="IPR009057">
    <property type="entry name" value="Homeodomain-like_sf"/>
</dbReference>
<evidence type="ECO:0000313" key="8">
    <source>
        <dbReference type="EMBL" id="VFR79059.1"/>
    </source>
</evidence>
<dbReference type="Pfam" id="PF17918">
    <property type="entry name" value="TetR_C_15"/>
    <property type="match status" value="1"/>
</dbReference>
<dbReference type="EMBL" id="CAADID010000007">
    <property type="protein sequence ID" value="VFR59298.1"/>
    <property type="molecule type" value="Genomic_DNA"/>
</dbReference>
<dbReference type="SUPFAM" id="SSF46689">
    <property type="entry name" value="Homeodomain-like"/>
    <property type="match status" value="1"/>
</dbReference>
<proteinExistence type="predicted"/>
<dbReference type="GO" id="GO:0003700">
    <property type="term" value="F:DNA-binding transcription factor activity"/>
    <property type="evidence" value="ECO:0007669"/>
    <property type="project" value="TreeGrafter"/>
</dbReference>
<dbReference type="InterPro" id="IPR050109">
    <property type="entry name" value="HTH-type_TetR-like_transc_reg"/>
</dbReference>